<keyword evidence="8" id="KW-0675">Receptor</keyword>
<dbReference type="SMART" id="SM00406">
    <property type="entry name" value="IGv"/>
    <property type="match status" value="1"/>
</dbReference>
<dbReference type="AlphaFoldDB" id="A0A096MDG0"/>
<dbReference type="PROSITE" id="PS50835">
    <property type="entry name" value="IG_LIKE"/>
    <property type="match status" value="1"/>
</dbReference>
<evidence type="ECO:0000256" key="7">
    <source>
        <dbReference type="ARBA" id="ARBA00023157"/>
    </source>
</evidence>
<comment type="subcellular location">
    <subcellularLocation>
        <location evidence="1">Cell membrane</location>
        <topology evidence="1">Single-pass type I membrane protein</topology>
    </subcellularLocation>
</comment>
<feature type="domain" description="Ig-like" evidence="13">
    <location>
        <begin position="46"/>
        <end position="138"/>
    </location>
</feature>
<sequence>MIHVFVITSAMAEILIFLFLVIQTLNWAQTNGDPTVTCVFRQNCILPCNVDPSSETIIHWDHLTSGEHNVHSYYDTEDQLGRQDQQFKGRTSLFQDLISRGNGSLMLTGVKIQDEGRYSCYSSTERGSRKTFIQLKVEALIKVSIKLVENRIICSSEWIYPQPELSWSVYPPSELEINSPTMVHQTEEQLYSISSSLLVSDSFKDLKYSCTVSSGRNKKTASFSKKKVMEASKVAAIITGGFGLWILIFVVISGYCARIIINRGNRAHQQSTRAANQQ</sequence>
<dbReference type="InterPro" id="IPR013106">
    <property type="entry name" value="Ig_V-set"/>
</dbReference>
<keyword evidence="4 12" id="KW-0732">Signal</keyword>
<keyword evidence="2" id="KW-1003">Cell membrane</keyword>
<dbReference type="SMART" id="SM00409">
    <property type="entry name" value="IG"/>
    <property type="match status" value="1"/>
</dbReference>
<accession>A0A096MDG0</accession>
<evidence type="ECO:0000259" key="13">
    <source>
        <dbReference type="PROSITE" id="PS50835"/>
    </source>
</evidence>
<dbReference type="SUPFAM" id="SSF48726">
    <property type="entry name" value="Immunoglobulin"/>
    <property type="match status" value="2"/>
</dbReference>
<dbReference type="GO" id="GO:0009897">
    <property type="term" value="C:external side of plasma membrane"/>
    <property type="evidence" value="ECO:0007669"/>
    <property type="project" value="TreeGrafter"/>
</dbReference>
<dbReference type="EMBL" id="AYCK01010564">
    <property type="status" value="NOT_ANNOTATED_CDS"/>
    <property type="molecule type" value="Genomic_DNA"/>
</dbReference>
<evidence type="ECO:0000256" key="11">
    <source>
        <dbReference type="SAM" id="Phobius"/>
    </source>
</evidence>
<dbReference type="GO" id="GO:0042130">
    <property type="term" value="P:negative regulation of T cell proliferation"/>
    <property type="evidence" value="ECO:0007669"/>
    <property type="project" value="TreeGrafter"/>
</dbReference>
<evidence type="ECO:0000256" key="8">
    <source>
        <dbReference type="ARBA" id="ARBA00023170"/>
    </source>
</evidence>
<evidence type="ECO:0000256" key="1">
    <source>
        <dbReference type="ARBA" id="ARBA00004251"/>
    </source>
</evidence>
<keyword evidence="6 11" id="KW-0472">Membrane</keyword>
<evidence type="ECO:0000256" key="10">
    <source>
        <dbReference type="ARBA" id="ARBA00023319"/>
    </source>
</evidence>
<dbReference type="Proteomes" id="UP000028760">
    <property type="component" value="Unassembled WGS sequence"/>
</dbReference>
<organism evidence="14 15">
    <name type="scientific">Poecilia formosa</name>
    <name type="common">Amazon molly</name>
    <name type="synonym">Limia formosa</name>
    <dbReference type="NCBI Taxonomy" id="48698"/>
    <lineage>
        <taxon>Eukaryota</taxon>
        <taxon>Metazoa</taxon>
        <taxon>Chordata</taxon>
        <taxon>Craniata</taxon>
        <taxon>Vertebrata</taxon>
        <taxon>Euteleostomi</taxon>
        <taxon>Actinopterygii</taxon>
        <taxon>Neopterygii</taxon>
        <taxon>Teleostei</taxon>
        <taxon>Neoteleostei</taxon>
        <taxon>Acanthomorphata</taxon>
        <taxon>Ovalentaria</taxon>
        <taxon>Atherinomorphae</taxon>
        <taxon>Cyprinodontiformes</taxon>
        <taxon>Poeciliidae</taxon>
        <taxon>Poeciliinae</taxon>
        <taxon>Poecilia</taxon>
    </lineage>
</organism>
<evidence type="ECO:0000256" key="4">
    <source>
        <dbReference type="ARBA" id="ARBA00022729"/>
    </source>
</evidence>
<dbReference type="InterPro" id="IPR003599">
    <property type="entry name" value="Ig_sub"/>
</dbReference>
<dbReference type="GO" id="GO:0006955">
    <property type="term" value="P:immune response"/>
    <property type="evidence" value="ECO:0007669"/>
    <property type="project" value="TreeGrafter"/>
</dbReference>
<proteinExistence type="predicted"/>
<dbReference type="InterPro" id="IPR013783">
    <property type="entry name" value="Ig-like_fold"/>
</dbReference>
<dbReference type="GO" id="GO:0071222">
    <property type="term" value="P:cellular response to lipopolysaccharide"/>
    <property type="evidence" value="ECO:0007669"/>
    <property type="project" value="TreeGrafter"/>
</dbReference>
<evidence type="ECO:0000256" key="12">
    <source>
        <dbReference type="SAM" id="SignalP"/>
    </source>
</evidence>
<dbReference type="GO" id="GO:0031295">
    <property type="term" value="P:T cell costimulation"/>
    <property type="evidence" value="ECO:0007669"/>
    <property type="project" value="TreeGrafter"/>
</dbReference>
<dbReference type="OMA" id="MIHVFVI"/>
<keyword evidence="15" id="KW-1185">Reference proteome</keyword>
<dbReference type="GeneTree" id="ENSGT00940000163670"/>
<dbReference type="FunFam" id="2.60.40.10:FF:000142">
    <property type="entry name" value="V-set domain-containing T-cell activation inhibitor 1"/>
    <property type="match status" value="1"/>
</dbReference>
<keyword evidence="3 11" id="KW-0812">Transmembrane</keyword>
<dbReference type="eggNOG" id="ENOG502S3IN">
    <property type="taxonomic scope" value="Eukaryota"/>
</dbReference>
<reference evidence="14" key="3">
    <citation type="submission" date="2025-09" db="UniProtKB">
        <authorList>
            <consortium name="Ensembl"/>
        </authorList>
    </citation>
    <scope>IDENTIFICATION</scope>
</reference>
<keyword evidence="7" id="KW-1015">Disulfide bond</keyword>
<feature type="chain" id="PRO_5001921269" description="Ig-like domain-containing protein" evidence="12">
    <location>
        <begin position="33"/>
        <end position="278"/>
    </location>
</feature>
<evidence type="ECO:0000256" key="6">
    <source>
        <dbReference type="ARBA" id="ARBA00023136"/>
    </source>
</evidence>
<keyword evidence="5 11" id="KW-1133">Transmembrane helix</keyword>
<dbReference type="Pfam" id="PF07686">
    <property type="entry name" value="V-set"/>
    <property type="match status" value="1"/>
</dbReference>
<evidence type="ECO:0000256" key="5">
    <source>
        <dbReference type="ARBA" id="ARBA00022989"/>
    </source>
</evidence>
<evidence type="ECO:0000256" key="9">
    <source>
        <dbReference type="ARBA" id="ARBA00023180"/>
    </source>
</evidence>
<dbReference type="InterPro" id="IPR051713">
    <property type="entry name" value="T-cell_Activation_Regulation"/>
</dbReference>
<dbReference type="Gene3D" id="2.60.40.10">
    <property type="entry name" value="Immunoglobulins"/>
    <property type="match status" value="2"/>
</dbReference>
<protein>
    <recommendedName>
        <fullName evidence="13">Ig-like domain-containing protein</fullName>
    </recommendedName>
</protein>
<evidence type="ECO:0000313" key="14">
    <source>
        <dbReference type="Ensembl" id="ENSPFOP00000029451.1"/>
    </source>
</evidence>
<feature type="transmembrane region" description="Helical" evidence="11">
    <location>
        <begin position="234"/>
        <end position="257"/>
    </location>
</feature>
<keyword evidence="10" id="KW-0393">Immunoglobulin domain</keyword>
<dbReference type="PANTHER" id="PTHR25466:SF14">
    <property type="entry name" value="BUTYROPHILIN SUBFAMILY 2 MEMBER A2-LIKE-RELATED"/>
    <property type="match status" value="1"/>
</dbReference>
<name>A0A096MDG0_POEFO</name>
<evidence type="ECO:0000256" key="2">
    <source>
        <dbReference type="ARBA" id="ARBA00022475"/>
    </source>
</evidence>
<dbReference type="Ensembl" id="ENSPFOT00000025906.1">
    <property type="protein sequence ID" value="ENSPFOP00000029451.1"/>
    <property type="gene ID" value="ENSPFOG00000023102.1"/>
</dbReference>
<evidence type="ECO:0000313" key="15">
    <source>
        <dbReference type="Proteomes" id="UP000028760"/>
    </source>
</evidence>
<keyword evidence="9" id="KW-0325">Glycoprotein</keyword>
<feature type="signal peptide" evidence="12">
    <location>
        <begin position="1"/>
        <end position="32"/>
    </location>
</feature>
<reference evidence="15" key="1">
    <citation type="submission" date="2013-10" db="EMBL/GenBank/DDBJ databases">
        <authorList>
            <person name="Schartl M."/>
            <person name="Warren W."/>
        </authorList>
    </citation>
    <scope>NUCLEOTIDE SEQUENCE [LARGE SCALE GENOMIC DNA]</scope>
    <source>
        <strain evidence="15">female</strain>
    </source>
</reference>
<dbReference type="InterPro" id="IPR036179">
    <property type="entry name" value="Ig-like_dom_sf"/>
</dbReference>
<dbReference type="GO" id="GO:0042102">
    <property type="term" value="P:positive regulation of T cell proliferation"/>
    <property type="evidence" value="ECO:0007669"/>
    <property type="project" value="TreeGrafter"/>
</dbReference>
<dbReference type="STRING" id="48698.ENSPFOP00000029451"/>
<evidence type="ECO:0000256" key="3">
    <source>
        <dbReference type="ARBA" id="ARBA00022692"/>
    </source>
</evidence>
<dbReference type="EMBL" id="AYCK01010565">
    <property type="status" value="NOT_ANNOTATED_CDS"/>
    <property type="molecule type" value="Genomic_DNA"/>
</dbReference>
<reference evidence="14" key="2">
    <citation type="submission" date="2025-08" db="UniProtKB">
        <authorList>
            <consortium name="Ensembl"/>
        </authorList>
    </citation>
    <scope>IDENTIFICATION</scope>
</reference>
<dbReference type="InterPro" id="IPR007110">
    <property type="entry name" value="Ig-like_dom"/>
</dbReference>
<dbReference type="GO" id="GO:0007166">
    <property type="term" value="P:cell surface receptor signaling pathway"/>
    <property type="evidence" value="ECO:0007669"/>
    <property type="project" value="TreeGrafter"/>
</dbReference>
<dbReference type="PANTHER" id="PTHR25466">
    <property type="entry name" value="T-LYMPHOCYTE ACTIVATION ANTIGEN"/>
    <property type="match status" value="1"/>
</dbReference>